<evidence type="ECO:0000313" key="2">
    <source>
        <dbReference type="Proteomes" id="UP000799755"/>
    </source>
</evidence>
<proteinExistence type="predicted"/>
<accession>A0ACB6QN19</accession>
<evidence type="ECO:0000313" key="1">
    <source>
        <dbReference type="EMBL" id="KAF2468369.1"/>
    </source>
</evidence>
<comment type="caution">
    <text evidence="1">The sequence shown here is derived from an EMBL/GenBank/DDBJ whole genome shotgun (WGS) entry which is preliminary data.</text>
</comment>
<dbReference type="EMBL" id="MU003516">
    <property type="protein sequence ID" value="KAF2468369.1"/>
    <property type="molecule type" value="Genomic_DNA"/>
</dbReference>
<sequence>MAPRPQSRNIDTGNQAQSSSISGTEVSNPSPNRSVSDLQASAPSFNPSPSPTTLGANYPWLNDIPSPKPIRSSNPYNLESSYSLQPSNELDWRLRQEALRTAGIGRRITRKVKLVQGAVLSAEYPVPSAVQNATQAKYRNNLETGFDEFTQMRYTAATCDPNEFTLKNGYNLRPTMYNRHTELMVSITVYNEDKWLLARSLHSVMMNVRDIVNLKRSEFWNKGSVAWQKIVVCIIIDGILACDKGILDTLATLGVYQDGIMKRDIDGRETVAHIFEYTTQLSVTSNQQLIRPHDNSPSTLPPVQMILCLKGRNSRKINSHRWLFTAFGRIINPEVVVTIDVGTKLEPRALLGMWEAFYNDKDLGGACGEVYCMLGKGLKNLLNPLTAAQNFEYKISYQLDRALEATTGYITVLPGAFSGFRFRAIMGRPLEQYFHGDHTLANILGKKGIEGMGTLGKNMYLAEDRIICLETFLKAGSKWHLSYVKAAKAETDHPDDMADFISQRRRWLNGAFAATLYSIRAYPRVFKSGHNIGRVALFHLQFCYNMVSFILAWFTLAGYLLSLFIVNEISGDPPPGTKASGFPFGHATPIFNAVLQVIYVSTIALQLLLALGSRPRAAHRSYIASFVVFGVSQLYFIMNVIYLFKRVGNIRFKSSNPGSKNFEYINQYFSDIGELTIIVSGIASFGVYIVVGFLHLDPWHLFTSYAQYLLVLSSYTNILSVYAFSNFNDHSWGQKGRAPELEPLNIFTSSKSMPDSQKNAVIEEPELPQKDIDSQFEACVKRTLAPHVPPARNRSKTLDDEAKMFRLRLVGLYIFSNFFLCIFVLNDSFKSLHWLGDSYWHKVWFFRIWLWANAVCLYFRFVGSCIDLAKKFLFFCVRRR</sequence>
<reference evidence="1" key="1">
    <citation type="journal article" date="2020" name="Stud. Mycol.">
        <title>101 Dothideomycetes genomes: a test case for predicting lifestyles and emergence of pathogens.</title>
        <authorList>
            <person name="Haridas S."/>
            <person name="Albert R."/>
            <person name="Binder M."/>
            <person name="Bloem J."/>
            <person name="Labutti K."/>
            <person name="Salamov A."/>
            <person name="Andreopoulos B."/>
            <person name="Baker S."/>
            <person name="Barry K."/>
            <person name="Bills G."/>
            <person name="Bluhm B."/>
            <person name="Cannon C."/>
            <person name="Castanera R."/>
            <person name="Culley D."/>
            <person name="Daum C."/>
            <person name="Ezra D."/>
            <person name="Gonzalez J."/>
            <person name="Henrissat B."/>
            <person name="Kuo A."/>
            <person name="Liang C."/>
            <person name="Lipzen A."/>
            <person name="Lutzoni F."/>
            <person name="Magnuson J."/>
            <person name="Mondo S."/>
            <person name="Nolan M."/>
            <person name="Ohm R."/>
            <person name="Pangilinan J."/>
            <person name="Park H.-J."/>
            <person name="Ramirez L."/>
            <person name="Alfaro M."/>
            <person name="Sun H."/>
            <person name="Tritt A."/>
            <person name="Yoshinaga Y."/>
            <person name="Zwiers L.-H."/>
            <person name="Turgeon B."/>
            <person name="Goodwin S."/>
            <person name="Spatafora J."/>
            <person name="Crous P."/>
            <person name="Grigoriev I."/>
        </authorList>
    </citation>
    <scope>NUCLEOTIDE SEQUENCE</scope>
    <source>
        <strain evidence="1">ATCC 200398</strain>
    </source>
</reference>
<keyword evidence="2" id="KW-1185">Reference proteome</keyword>
<dbReference type="Proteomes" id="UP000799755">
    <property type="component" value="Unassembled WGS sequence"/>
</dbReference>
<name>A0ACB6QN19_9PLEO</name>
<protein>
    <submittedName>
        <fullName evidence="1">Chitin synthase G</fullName>
    </submittedName>
</protein>
<gene>
    <name evidence="1" type="ORF">BDR25DRAFT_373456</name>
</gene>
<organism evidence="1 2">
    <name type="scientific">Lindgomyces ingoldianus</name>
    <dbReference type="NCBI Taxonomy" id="673940"/>
    <lineage>
        <taxon>Eukaryota</taxon>
        <taxon>Fungi</taxon>
        <taxon>Dikarya</taxon>
        <taxon>Ascomycota</taxon>
        <taxon>Pezizomycotina</taxon>
        <taxon>Dothideomycetes</taxon>
        <taxon>Pleosporomycetidae</taxon>
        <taxon>Pleosporales</taxon>
        <taxon>Lindgomycetaceae</taxon>
        <taxon>Lindgomyces</taxon>
    </lineage>
</organism>